<dbReference type="PANTHER" id="PTHR22930">
    <property type="match status" value="1"/>
</dbReference>
<keyword evidence="4" id="KW-0540">Nuclease</keyword>
<evidence type="ECO:0008006" key="11">
    <source>
        <dbReference type="Google" id="ProtNLM"/>
    </source>
</evidence>
<keyword evidence="7" id="KW-0539">Nucleus</keyword>
<evidence type="ECO:0000256" key="4">
    <source>
        <dbReference type="ARBA" id="ARBA00022722"/>
    </source>
</evidence>
<evidence type="ECO:0000256" key="3">
    <source>
        <dbReference type="ARBA" id="ARBA00006958"/>
    </source>
</evidence>
<dbReference type="GO" id="GO:0046872">
    <property type="term" value="F:metal ion binding"/>
    <property type="evidence" value="ECO:0007669"/>
    <property type="project" value="UniProtKB-KW"/>
</dbReference>
<dbReference type="GO" id="GO:0016787">
    <property type="term" value="F:hydrolase activity"/>
    <property type="evidence" value="ECO:0007669"/>
    <property type="project" value="UniProtKB-KW"/>
</dbReference>
<comment type="caution">
    <text evidence="10">The sequence shown here is derived from an EMBL/GenBank/DDBJ whole genome shotgun (WGS) entry which is preliminary data.</text>
</comment>
<evidence type="ECO:0000313" key="10">
    <source>
        <dbReference type="EMBL" id="KAL0406657.1"/>
    </source>
</evidence>
<dbReference type="InterPro" id="IPR027806">
    <property type="entry name" value="HARBI1_dom"/>
</dbReference>
<sequence length="291" mass="33173">MAEQVAMFLCVLSHHKKNCIVKHDFICSGRTVSKHFHNVLHAVYMMHKVLLAKPTPIPDDCSDPRWKWFKGCLGALDGTFIDVRVPEHEKGRYRTRKGDIAVNVLGVCNPNMQFIFVLSGWEGSAADSRFCVMRLIDLTDYAKLLPLHNGYANADGFLTPYRGVRYHLKEWDRGAGGPQNKQELFNLKHSSARNVIERTFGLLKVRWGILHSQSFYPIDGQSKIIIACCMLHNFIRNEMPEDPFELELPDPRESGGNTYGECISSIESNAFWSAWRDDLASSMYNEWLSCG</sequence>
<dbReference type="GO" id="GO:0005634">
    <property type="term" value="C:nucleus"/>
    <property type="evidence" value="ECO:0007669"/>
    <property type="project" value="UniProtKB-SubCell"/>
</dbReference>
<comment type="subcellular location">
    <subcellularLocation>
        <location evidence="2">Nucleus</location>
    </subcellularLocation>
</comment>
<dbReference type="PANTHER" id="PTHR22930:SF281">
    <property type="entry name" value="NUCLEASE"/>
    <property type="match status" value="1"/>
</dbReference>
<dbReference type="Pfam" id="PF13359">
    <property type="entry name" value="DDE_Tnp_4"/>
    <property type="match status" value="1"/>
</dbReference>
<dbReference type="InterPro" id="IPR058353">
    <property type="entry name" value="DUF8040"/>
</dbReference>
<reference evidence="10" key="2">
    <citation type="journal article" date="2024" name="Plant">
        <title>Genomic evolution and insights into agronomic trait innovations of Sesamum species.</title>
        <authorList>
            <person name="Miao H."/>
            <person name="Wang L."/>
            <person name="Qu L."/>
            <person name="Liu H."/>
            <person name="Sun Y."/>
            <person name="Le M."/>
            <person name="Wang Q."/>
            <person name="Wei S."/>
            <person name="Zheng Y."/>
            <person name="Lin W."/>
            <person name="Duan Y."/>
            <person name="Cao H."/>
            <person name="Xiong S."/>
            <person name="Wang X."/>
            <person name="Wei L."/>
            <person name="Li C."/>
            <person name="Ma Q."/>
            <person name="Ju M."/>
            <person name="Zhao R."/>
            <person name="Li G."/>
            <person name="Mu C."/>
            <person name="Tian Q."/>
            <person name="Mei H."/>
            <person name="Zhang T."/>
            <person name="Gao T."/>
            <person name="Zhang H."/>
        </authorList>
    </citation>
    <scope>NUCLEOTIDE SEQUENCE</scope>
    <source>
        <strain evidence="10">KEN1</strain>
    </source>
</reference>
<gene>
    <name evidence="10" type="ORF">Slati_3979600</name>
</gene>
<name>A0AAW2TQY9_9LAMI</name>
<evidence type="ECO:0000256" key="1">
    <source>
        <dbReference type="ARBA" id="ARBA00001968"/>
    </source>
</evidence>
<keyword evidence="6" id="KW-0378">Hydrolase</keyword>
<reference evidence="10" key="1">
    <citation type="submission" date="2020-06" db="EMBL/GenBank/DDBJ databases">
        <authorList>
            <person name="Li T."/>
            <person name="Hu X."/>
            <person name="Zhang T."/>
            <person name="Song X."/>
            <person name="Zhang H."/>
            <person name="Dai N."/>
            <person name="Sheng W."/>
            <person name="Hou X."/>
            <person name="Wei L."/>
        </authorList>
    </citation>
    <scope>NUCLEOTIDE SEQUENCE</scope>
    <source>
        <strain evidence="10">KEN1</strain>
        <tissue evidence="10">Leaf</tissue>
    </source>
</reference>
<comment type="cofactor">
    <cofactor evidence="1">
        <name>a divalent metal cation</name>
        <dbReference type="ChEBI" id="CHEBI:60240"/>
    </cofactor>
</comment>
<dbReference type="GO" id="GO:0004518">
    <property type="term" value="F:nuclease activity"/>
    <property type="evidence" value="ECO:0007669"/>
    <property type="project" value="UniProtKB-KW"/>
</dbReference>
<evidence type="ECO:0000256" key="5">
    <source>
        <dbReference type="ARBA" id="ARBA00022723"/>
    </source>
</evidence>
<feature type="domain" description="DUF8040" evidence="9">
    <location>
        <begin position="2"/>
        <end position="44"/>
    </location>
</feature>
<dbReference type="InterPro" id="IPR045249">
    <property type="entry name" value="HARBI1-like"/>
</dbReference>
<dbReference type="Pfam" id="PF26138">
    <property type="entry name" value="DUF8040"/>
    <property type="match status" value="1"/>
</dbReference>
<dbReference type="AlphaFoldDB" id="A0AAW2TQY9"/>
<evidence type="ECO:0000256" key="2">
    <source>
        <dbReference type="ARBA" id="ARBA00004123"/>
    </source>
</evidence>
<evidence type="ECO:0000256" key="7">
    <source>
        <dbReference type="ARBA" id="ARBA00023242"/>
    </source>
</evidence>
<dbReference type="EMBL" id="JACGWN010000014">
    <property type="protein sequence ID" value="KAL0406657.1"/>
    <property type="molecule type" value="Genomic_DNA"/>
</dbReference>
<keyword evidence="5" id="KW-0479">Metal-binding</keyword>
<evidence type="ECO:0000259" key="8">
    <source>
        <dbReference type="Pfam" id="PF13359"/>
    </source>
</evidence>
<comment type="similarity">
    <text evidence="3">Belongs to the HARBI1 family.</text>
</comment>
<evidence type="ECO:0000256" key="6">
    <source>
        <dbReference type="ARBA" id="ARBA00022801"/>
    </source>
</evidence>
<organism evidence="10">
    <name type="scientific">Sesamum latifolium</name>
    <dbReference type="NCBI Taxonomy" id="2727402"/>
    <lineage>
        <taxon>Eukaryota</taxon>
        <taxon>Viridiplantae</taxon>
        <taxon>Streptophyta</taxon>
        <taxon>Embryophyta</taxon>
        <taxon>Tracheophyta</taxon>
        <taxon>Spermatophyta</taxon>
        <taxon>Magnoliopsida</taxon>
        <taxon>eudicotyledons</taxon>
        <taxon>Gunneridae</taxon>
        <taxon>Pentapetalae</taxon>
        <taxon>asterids</taxon>
        <taxon>lamiids</taxon>
        <taxon>Lamiales</taxon>
        <taxon>Pedaliaceae</taxon>
        <taxon>Sesamum</taxon>
    </lineage>
</organism>
<evidence type="ECO:0000259" key="9">
    <source>
        <dbReference type="Pfam" id="PF26138"/>
    </source>
</evidence>
<protein>
    <recommendedName>
        <fullName evidence="11">DDE Tnp4 domain-containing protein</fullName>
    </recommendedName>
</protein>
<feature type="domain" description="DDE Tnp4" evidence="8">
    <location>
        <begin position="76"/>
        <end position="233"/>
    </location>
</feature>
<accession>A0AAW2TQY9</accession>
<proteinExistence type="inferred from homology"/>